<evidence type="ECO:0000313" key="7">
    <source>
        <dbReference type="EMBL" id="QIA08345.1"/>
    </source>
</evidence>
<dbReference type="Pfam" id="PF07715">
    <property type="entry name" value="Plug"/>
    <property type="match status" value="1"/>
</dbReference>
<comment type="similarity">
    <text evidence="4">Belongs to the TonB-dependent receptor family.</text>
</comment>
<evidence type="ECO:0000256" key="1">
    <source>
        <dbReference type="ARBA" id="ARBA00022448"/>
    </source>
</evidence>
<comment type="subcellular location">
    <subcellularLocation>
        <location evidence="4">Cell outer membrane</location>
        <topology evidence="4">Multi-pass membrane protein</topology>
    </subcellularLocation>
</comment>
<dbReference type="SMART" id="SM00965">
    <property type="entry name" value="STN"/>
    <property type="match status" value="1"/>
</dbReference>
<dbReference type="SUPFAM" id="SSF49464">
    <property type="entry name" value="Carboxypeptidase regulatory domain-like"/>
    <property type="match status" value="1"/>
</dbReference>
<dbReference type="RefSeq" id="WP_163346264.1">
    <property type="nucleotide sequence ID" value="NZ_CP048409.1"/>
</dbReference>
<sequence length="1167" mass="131593">MKLLTVLMLIVFATSAADSYSQATKFNLRLNNVSVKQVFQEIENNSEFILLYNEKNVELNRKVSINVNDKTVESILDQLFKVTDNTYKIYDRQIVILEDENADVHSTFEKYAEMELVEQQQKEISGIVREEDGNPLPGVSVIVKGTSIGTVTDTDGRFTLSIPLSAEVLAFSFIGMQSQEIPIGDKTEFAVSLSEEEIGLDEVVVVGYGTQKKANLTGAVDQVTGEVFENRAMSNITQGLQGVMPNLNITLPDGKPNTSPSYNIRGTTSIGQGGNALVLIDGVEGDPSLINPNDIESISLLKDAASASIYGARAVFGVVLITTRNPSKEKTSITYSGNIAMKSPVVIPDYVWDGYTWAKMFNEATYNWEGSYPSKANKTIRFSQEYLEELKRRSENPDAYTKDWDVNPENGEYVYYGSTDWYDLLYKDFTTANDHNITVSGSSETTSFMISGRYLGQNGLYTYNTDDYEMLNFRAKGSIQVFPWLRFDSNSQYSSSKYHNPLQTGEGGNVWRNIADEGNPMSPLFNPDGTLTHTSVYHVGNMWYGKSGYDLSKRVFKSTNGFVAQFLDNKLRVKGDFTFQNTNDDQKRIRVKVPYDKSPGVTSYVGTKYDDILDIWRNTKYTALNIYSEYENTLNEKHFFKILVGYNYEESLYRKLEAERNGLIFEDAIDISLALGEDINVDGSYTAWNILGGFSRLNYSFKDRYLFEVNARYDGSSKFPSNERYALFPSYSIGWRISNESFWNVSDDLISNLKLRASYGSLGNGNIAAYVYQEIFEIGQSGDILGGTKPQTTSKPEVIPDGLTWETATTFNIGLDIAMASNRLIFVGDIYQRDVTDMFTIGMTLPAVFGATAPKGNYADMETKGWEVALSWRDKFILKSKPFNYNLRLTLADNKSVITRYNNPDKNLDDYYEGMVVGEIWGYTNDGFFEDQADIDSHADQSRFKTTNARIIFPGDIKLKDINGDGKVDPGTNRFDDPGDRKIIGNEAPRYTFGINLGADWNSFFFSTFFQGVGRQDWYPSREASAFWGQYNRPYNPLPRWHLDNHWTPENPDAYMPRYVGRVANRSGGILRDNPQTDYLQNIAYIRLKNIQVGYNLPMSLISKIGAQNAKVYFSGENLWTWSPLYKITRDLDVENTGARDALLGGTGDGYNYPMLKSLSIGLTVTF</sequence>
<dbReference type="AlphaFoldDB" id="A0A6C0RF93"/>
<gene>
    <name evidence="7" type="ORF">G0Q07_11750</name>
</gene>
<evidence type="ECO:0000259" key="6">
    <source>
        <dbReference type="SMART" id="SM00965"/>
    </source>
</evidence>
<dbReference type="EMBL" id="CP048409">
    <property type="protein sequence ID" value="QIA08345.1"/>
    <property type="molecule type" value="Genomic_DNA"/>
</dbReference>
<dbReference type="InterPro" id="IPR037066">
    <property type="entry name" value="Plug_dom_sf"/>
</dbReference>
<dbReference type="InterPro" id="IPR023997">
    <property type="entry name" value="TonB-dep_OMP_SusC/RagA_CS"/>
</dbReference>
<dbReference type="InterPro" id="IPR012910">
    <property type="entry name" value="Plug_dom"/>
</dbReference>
<dbReference type="InterPro" id="IPR011662">
    <property type="entry name" value="Secretin/TonB_short_N"/>
</dbReference>
<name>A0A6C0RF93_9BACT</name>
<reference evidence="7 8" key="1">
    <citation type="submission" date="2020-02" db="EMBL/GenBank/DDBJ databases">
        <title>Genome sequencing for Draconibacterium sp. strain M1.</title>
        <authorList>
            <person name="Park S.-J."/>
        </authorList>
    </citation>
    <scope>NUCLEOTIDE SEQUENCE [LARGE SCALE GENOMIC DNA]</scope>
    <source>
        <strain evidence="7 8">M1</strain>
    </source>
</reference>
<keyword evidence="4" id="KW-0812">Transmembrane</keyword>
<dbReference type="InterPro" id="IPR008969">
    <property type="entry name" value="CarboxyPept-like_regulatory"/>
</dbReference>
<evidence type="ECO:0000256" key="4">
    <source>
        <dbReference type="PROSITE-ProRule" id="PRU01360"/>
    </source>
</evidence>
<evidence type="ECO:0000256" key="2">
    <source>
        <dbReference type="ARBA" id="ARBA00023136"/>
    </source>
</evidence>
<evidence type="ECO:0000313" key="8">
    <source>
        <dbReference type="Proteomes" id="UP000474630"/>
    </source>
</evidence>
<dbReference type="Proteomes" id="UP000474630">
    <property type="component" value="Chromosome"/>
</dbReference>
<keyword evidence="8" id="KW-1185">Reference proteome</keyword>
<keyword evidence="4" id="KW-1134">Transmembrane beta strand</keyword>
<evidence type="ECO:0000256" key="3">
    <source>
        <dbReference type="ARBA" id="ARBA00023237"/>
    </source>
</evidence>
<dbReference type="KEGG" id="drc:G0Q07_11750"/>
<evidence type="ECO:0000256" key="5">
    <source>
        <dbReference type="SAM" id="SignalP"/>
    </source>
</evidence>
<dbReference type="Pfam" id="PF07660">
    <property type="entry name" value="STN"/>
    <property type="match status" value="1"/>
</dbReference>
<dbReference type="SUPFAM" id="SSF56935">
    <property type="entry name" value="Porins"/>
    <property type="match status" value="1"/>
</dbReference>
<dbReference type="Gene3D" id="2.170.130.10">
    <property type="entry name" value="TonB-dependent receptor, plug domain"/>
    <property type="match status" value="1"/>
</dbReference>
<organism evidence="7 8">
    <name type="scientific">Draconibacterium halophilum</name>
    <dbReference type="NCBI Taxonomy" id="2706887"/>
    <lineage>
        <taxon>Bacteria</taxon>
        <taxon>Pseudomonadati</taxon>
        <taxon>Bacteroidota</taxon>
        <taxon>Bacteroidia</taxon>
        <taxon>Marinilabiliales</taxon>
        <taxon>Prolixibacteraceae</taxon>
        <taxon>Draconibacterium</taxon>
    </lineage>
</organism>
<dbReference type="GO" id="GO:0009279">
    <property type="term" value="C:cell outer membrane"/>
    <property type="evidence" value="ECO:0007669"/>
    <property type="project" value="UniProtKB-SubCell"/>
</dbReference>
<accession>A0A6C0RF93</accession>
<feature type="chain" id="PRO_5025363828" evidence="5">
    <location>
        <begin position="17"/>
        <end position="1167"/>
    </location>
</feature>
<keyword evidence="7" id="KW-0675">Receptor</keyword>
<keyword evidence="3 4" id="KW-0998">Cell outer membrane</keyword>
<keyword evidence="2 4" id="KW-0472">Membrane</keyword>
<proteinExistence type="inferred from homology"/>
<feature type="domain" description="Secretin/TonB short N-terminal" evidence="6">
    <location>
        <begin position="48"/>
        <end position="99"/>
    </location>
</feature>
<dbReference type="NCBIfam" id="TIGR04056">
    <property type="entry name" value="OMP_RagA_SusC"/>
    <property type="match status" value="1"/>
</dbReference>
<keyword evidence="5" id="KW-0732">Signal</keyword>
<dbReference type="NCBIfam" id="TIGR04057">
    <property type="entry name" value="SusC_RagA_signa"/>
    <property type="match status" value="1"/>
</dbReference>
<dbReference type="InterPro" id="IPR023996">
    <property type="entry name" value="TonB-dep_OMP_SusC/RagA"/>
</dbReference>
<protein>
    <submittedName>
        <fullName evidence="7">TonB-dependent receptor</fullName>
    </submittedName>
</protein>
<dbReference type="InterPro" id="IPR039426">
    <property type="entry name" value="TonB-dep_rcpt-like"/>
</dbReference>
<feature type="signal peptide" evidence="5">
    <location>
        <begin position="1"/>
        <end position="16"/>
    </location>
</feature>
<keyword evidence="1 4" id="KW-0813">Transport</keyword>
<dbReference type="PROSITE" id="PS52016">
    <property type="entry name" value="TONB_DEPENDENT_REC_3"/>
    <property type="match status" value="1"/>
</dbReference>
<dbReference type="Pfam" id="PF13715">
    <property type="entry name" value="CarbopepD_reg_2"/>
    <property type="match status" value="1"/>
</dbReference>
<dbReference type="Gene3D" id="2.60.40.1120">
    <property type="entry name" value="Carboxypeptidase-like, regulatory domain"/>
    <property type="match status" value="1"/>
</dbReference>